<sequence length="409" mass="44320">MDRANNRAYEEYDPTVEWSRSAELDSVKIILPGKQEIDDDTASLLFLDLLTEKIMDDGWSRFQKDFQLPDNCNVDGIRAKFENDTLTITLPKKTPSPTSAPVTPQPPRMPVPEPPRMPVAAPSQRIPPALPEPAARPAAPPTVPAAPLAPAASQRQPPERRPSLPRKPSAVEPAPELPARLPSVPTPALQGEPQRKYNGGAAAATKPEPSREEEKRLEREMMGKMEEDRKAAQEREKAKEQQGEAAMGEMAMQPRPASASRGLIVNVAVAVVVLLGITVYVWHTLRNATGGAGGHGHGHGHLGAGSHRDEMCASSSSSSLAAAQLGEHLAAGEAHLGFKEEDIRVLMDNHGIIAVRGKRPIAGTRWSRFQKDFKVPDNCNAASMLISKFQNETLTITFPKETPKPPASP</sequence>
<keyword evidence="7" id="KW-0472">Membrane</keyword>
<keyword evidence="7" id="KW-0812">Transmembrane</keyword>
<comment type="caution">
    <text evidence="9">The sequence shown here is derived from an EMBL/GenBank/DDBJ whole genome shotgun (WGS) entry which is preliminary data.</text>
</comment>
<dbReference type="GO" id="GO:0034605">
    <property type="term" value="P:cellular response to heat"/>
    <property type="evidence" value="ECO:0007669"/>
    <property type="project" value="TreeGrafter"/>
</dbReference>
<dbReference type="AlphaFoldDB" id="A0A1E5V0I2"/>
<feature type="domain" description="SHSP" evidence="8">
    <location>
        <begin position="1"/>
        <end position="112"/>
    </location>
</feature>
<organism evidence="9 10">
    <name type="scientific">Dichanthelium oligosanthes</name>
    <dbReference type="NCBI Taxonomy" id="888268"/>
    <lineage>
        <taxon>Eukaryota</taxon>
        <taxon>Viridiplantae</taxon>
        <taxon>Streptophyta</taxon>
        <taxon>Embryophyta</taxon>
        <taxon>Tracheophyta</taxon>
        <taxon>Spermatophyta</taxon>
        <taxon>Magnoliopsida</taxon>
        <taxon>Liliopsida</taxon>
        <taxon>Poales</taxon>
        <taxon>Poaceae</taxon>
        <taxon>PACMAD clade</taxon>
        <taxon>Panicoideae</taxon>
        <taxon>Panicodae</taxon>
        <taxon>Paniceae</taxon>
        <taxon>Dichantheliinae</taxon>
        <taxon>Dichanthelium</taxon>
    </lineage>
</organism>
<dbReference type="PANTHER" id="PTHR43670">
    <property type="entry name" value="HEAT SHOCK PROTEIN 26"/>
    <property type="match status" value="1"/>
</dbReference>
<dbReference type="CDD" id="cd06464">
    <property type="entry name" value="ACD_sHsps-like"/>
    <property type="match status" value="2"/>
</dbReference>
<gene>
    <name evidence="9" type="ORF">BAE44_0020374</name>
</gene>
<comment type="subcellular location">
    <subcellularLocation>
        <location evidence="1">Cell membrane</location>
        <topology evidence="1">Single-pass membrane protein</topology>
    </subcellularLocation>
</comment>
<reference evidence="9 10" key="1">
    <citation type="submission" date="2016-09" db="EMBL/GenBank/DDBJ databases">
        <title>The draft genome of Dichanthelium oligosanthes: A C3 panicoid grass species.</title>
        <authorList>
            <person name="Studer A.J."/>
            <person name="Schnable J.C."/>
            <person name="Brutnell T.P."/>
        </authorList>
    </citation>
    <scope>NUCLEOTIDE SEQUENCE [LARGE SCALE GENOMIC DNA]</scope>
    <source>
        <strain evidence="10">cv. Kellogg 1175</strain>
        <tissue evidence="9">Leaf</tissue>
    </source>
</reference>
<keyword evidence="2" id="KW-1003">Cell membrane</keyword>
<dbReference type="GO" id="GO:0006952">
    <property type="term" value="P:defense response"/>
    <property type="evidence" value="ECO:0007669"/>
    <property type="project" value="UniProtKB-KW"/>
</dbReference>
<dbReference type="InterPro" id="IPR008978">
    <property type="entry name" value="HSP20-like_chaperone"/>
</dbReference>
<dbReference type="PANTHER" id="PTHR43670:SF64">
    <property type="entry name" value="SHSP DOMAIN-CONTAINING PROTEIN"/>
    <property type="match status" value="1"/>
</dbReference>
<proteinExistence type="inferred from homology"/>
<dbReference type="InterPro" id="IPR002068">
    <property type="entry name" value="A-crystallin/Hsp20_dom"/>
</dbReference>
<dbReference type="Pfam" id="PF00011">
    <property type="entry name" value="HSP20"/>
    <property type="match status" value="1"/>
</dbReference>
<feature type="compositionally biased region" description="Basic and acidic residues" evidence="6">
    <location>
        <begin position="208"/>
        <end position="242"/>
    </location>
</feature>
<keyword evidence="3" id="KW-0611">Plant defense</keyword>
<evidence type="ECO:0000313" key="10">
    <source>
        <dbReference type="Proteomes" id="UP000095767"/>
    </source>
</evidence>
<evidence type="ECO:0000256" key="6">
    <source>
        <dbReference type="SAM" id="MobiDB-lite"/>
    </source>
</evidence>
<keyword evidence="7" id="KW-1133">Transmembrane helix</keyword>
<evidence type="ECO:0000256" key="7">
    <source>
        <dbReference type="SAM" id="Phobius"/>
    </source>
</evidence>
<feature type="transmembrane region" description="Helical" evidence="7">
    <location>
        <begin position="263"/>
        <end position="282"/>
    </location>
</feature>
<protein>
    <recommendedName>
        <fullName evidence="8">SHSP domain-containing protein</fullName>
    </recommendedName>
</protein>
<evidence type="ECO:0000256" key="5">
    <source>
        <dbReference type="RuleBase" id="RU003616"/>
    </source>
</evidence>
<evidence type="ECO:0000256" key="2">
    <source>
        <dbReference type="ARBA" id="ARBA00022475"/>
    </source>
</evidence>
<feature type="domain" description="SHSP" evidence="8">
    <location>
        <begin position="311"/>
        <end position="409"/>
    </location>
</feature>
<dbReference type="EMBL" id="LWDX02056167">
    <property type="protein sequence ID" value="OEL18607.1"/>
    <property type="molecule type" value="Genomic_DNA"/>
</dbReference>
<keyword evidence="10" id="KW-1185">Reference proteome</keyword>
<dbReference type="PROSITE" id="PS01031">
    <property type="entry name" value="SHSP"/>
    <property type="match status" value="2"/>
</dbReference>
<dbReference type="SUPFAM" id="SSF49764">
    <property type="entry name" value="HSP20-like chaperones"/>
    <property type="match status" value="2"/>
</dbReference>
<comment type="similarity">
    <text evidence="4 5">Belongs to the small heat shock protein (HSP20) family.</text>
</comment>
<evidence type="ECO:0000256" key="4">
    <source>
        <dbReference type="PROSITE-ProRule" id="PRU00285"/>
    </source>
</evidence>
<evidence type="ECO:0000256" key="1">
    <source>
        <dbReference type="ARBA" id="ARBA00004162"/>
    </source>
</evidence>
<dbReference type="OrthoDB" id="1431247at2759"/>
<dbReference type="GO" id="GO:0005886">
    <property type="term" value="C:plasma membrane"/>
    <property type="evidence" value="ECO:0007669"/>
    <property type="project" value="UniProtKB-SubCell"/>
</dbReference>
<feature type="region of interest" description="Disordered" evidence="6">
    <location>
        <begin position="88"/>
        <end position="250"/>
    </location>
</feature>
<name>A0A1E5V0I2_9POAL</name>
<evidence type="ECO:0000256" key="3">
    <source>
        <dbReference type="ARBA" id="ARBA00022821"/>
    </source>
</evidence>
<dbReference type="Gene3D" id="2.60.40.790">
    <property type="match status" value="2"/>
</dbReference>
<dbReference type="STRING" id="888268.A0A1E5V0I2"/>
<feature type="compositionally biased region" description="Pro residues" evidence="6">
    <location>
        <begin position="103"/>
        <end position="117"/>
    </location>
</feature>
<evidence type="ECO:0000259" key="8">
    <source>
        <dbReference type="PROSITE" id="PS01031"/>
    </source>
</evidence>
<dbReference type="Proteomes" id="UP000095767">
    <property type="component" value="Unassembled WGS sequence"/>
</dbReference>
<accession>A0A1E5V0I2</accession>
<evidence type="ECO:0000313" key="9">
    <source>
        <dbReference type="EMBL" id="OEL18607.1"/>
    </source>
</evidence>